<protein>
    <submittedName>
        <fullName evidence="5">Threonyl and Alanyl tRNA synthetase second additional domain protein</fullName>
    </submittedName>
</protein>
<evidence type="ECO:0000313" key="5">
    <source>
        <dbReference type="EMBL" id="AJJ34502.1"/>
    </source>
</evidence>
<dbReference type="PANTHER" id="PTHR43462">
    <property type="entry name" value="ALANYL-TRNA EDITING PROTEIN"/>
    <property type="match status" value="1"/>
</dbReference>
<dbReference type="Gene3D" id="3.30.980.10">
    <property type="entry name" value="Threonyl-trna Synthetase, Chain A, domain 2"/>
    <property type="match status" value="1"/>
</dbReference>
<sequence length="209" mass="22825">MMTTCLFFESDTLTMDVDVLSCTSDGEEFAVILPATIFHPQGGGQPSDTGYIGDNNVLRVVLQQGQLIHYLAQPIAPGTYRAVVDSERRLLNTRLHSAGHLIGNIGESYGWLPVKAHHWPGESKVSFKRSQNPQLIDIDAIQATLEQFIQQDLPRHISVQGDFREVSFGELPAYACGGTHVSSSGALGKVTVQSISEKKGILSVSYRID</sequence>
<gene>
    <name evidence="5" type="ORF">CH54_699</name>
</gene>
<dbReference type="InterPro" id="IPR012947">
    <property type="entry name" value="tRNA_SAD"/>
</dbReference>
<organism evidence="5 6">
    <name type="scientific">Yersinia rochesterensis</name>
    <dbReference type="NCBI Taxonomy" id="1604335"/>
    <lineage>
        <taxon>Bacteria</taxon>
        <taxon>Pseudomonadati</taxon>
        <taxon>Pseudomonadota</taxon>
        <taxon>Gammaproteobacteria</taxon>
        <taxon>Enterobacterales</taxon>
        <taxon>Yersiniaceae</taxon>
        <taxon>Yersinia</taxon>
    </lineage>
</organism>
<dbReference type="InterPro" id="IPR051335">
    <property type="entry name" value="Alanyl-tRNA_Editing_Enzymes"/>
</dbReference>
<dbReference type="Proteomes" id="UP000031883">
    <property type="component" value="Chromosome"/>
</dbReference>
<name>A0ABM5SJ71_9GAMM</name>
<keyword evidence="5" id="KW-0436">Ligase</keyword>
<evidence type="ECO:0000259" key="4">
    <source>
        <dbReference type="Pfam" id="PF07973"/>
    </source>
</evidence>
<dbReference type="SUPFAM" id="SSF55186">
    <property type="entry name" value="ThrRS/AlaRS common domain"/>
    <property type="match status" value="1"/>
</dbReference>
<evidence type="ECO:0000256" key="3">
    <source>
        <dbReference type="ARBA" id="ARBA00022833"/>
    </source>
</evidence>
<dbReference type="PANTHER" id="PTHR43462:SF2">
    <property type="entry name" value="THREONYL AND ALANYL TRNA SYNTHETASE SECOND ADDITIONAL DOMAIN-CONTAINING PROTEIN"/>
    <property type="match status" value="1"/>
</dbReference>
<dbReference type="EMBL" id="CP009997">
    <property type="protein sequence ID" value="AJJ34502.1"/>
    <property type="molecule type" value="Genomic_DNA"/>
</dbReference>
<dbReference type="Pfam" id="PF07973">
    <property type="entry name" value="tRNA_SAD"/>
    <property type="match status" value="1"/>
</dbReference>
<keyword evidence="2" id="KW-0479">Metal-binding</keyword>
<dbReference type="GO" id="GO:0004812">
    <property type="term" value="F:aminoacyl-tRNA ligase activity"/>
    <property type="evidence" value="ECO:0007669"/>
    <property type="project" value="UniProtKB-KW"/>
</dbReference>
<proteinExistence type="predicted"/>
<evidence type="ECO:0000313" key="6">
    <source>
        <dbReference type="Proteomes" id="UP000031883"/>
    </source>
</evidence>
<evidence type="ECO:0000256" key="2">
    <source>
        <dbReference type="ARBA" id="ARBA00022723"/>
    </source>
</evidence>
<keyword evidence="3" id="KW-0862">Zinc</keyword>
<dbReference type="Gene3D" id="2.40.30.130">
    <property type="match status" value="1"/>
</dbReference>
<dbReference type="InterPro" id="IPR009000">
    <property type="entry name" value="Transl_B-barrel_sf"/>
</dbReference>
<reference evidence="5 6" key="1">
    <citation type="journal article" date="2015" name="Genome Announc.">
        <title>Thirty-Two Complete Genome Assemblies of Nine Yersinia Species, Including Y. pestis, Y. pseudotuberculosis, and Y. enterocolitica.</title>
        <authorList>
            <person name="Johnson S.L."/>
            <person name="Daligault H.E."/>
            <person name="Davenport K.W."/>
            <person name="Jaissle J."/>
            <person name="Frey K.G."/>
            <person name="Ladner J.T."/>
            <person name="Broomall S.M."/>
            <person name="Bishop-Lilly K.A."/>
            <person name="Bruce D.C."/>
            <person name="Coyne S.R."/>
            <person name="Gibbons H.S."/>
            <person name="Lo C.C."/>
            <person name="Munk A.C."/>
            <person name="Rosenzweig C.N."/>
            <person name="Koroleva G.I."/>
            <person name="Palacios G.F."/>
            <person name="Redden C.L."/>
            <person name="Xu Y."/>
            <person name="Minogue T.D."/>
            <person name="Chain P.S."/>
        </authorList>
    </citation>
    <scope>NUCLEOTIDE SEQUENCE [LARGE SCALE GENOMIC DNA]</scope>
    <source>
        <strain evidence="5 6">Y231</strain>
    </source>
</reference>
<feature type="domain" description="Threonyl/alanyl tRNA synthetase SAD" evidence="4">
    <location>
        <begin position="166"/>
        <end position="199"/>
    </location>
</feature>
<evidence type="ECO:0000256" key="1">
    <source>
        <dbReference type="ARBA" id="ARBA00001947"/>
    </source>
</evidence>
<dbReference type="InterPro" id="IPR018163">
    <property type="entry name" value="Thr/Ala-tRNA-synth_IIc_edit"/>
</dbReference>
<dbReference type="SUPFAM" id="SSF50447">
    <property type="entry name" value="Translation proteins"/>
    <property type="match status" value="1"/>
</dbReference>
<keyword evidence="5" id="KW-0030">Aminoacyl-tRNA synthetase</keyword>
<accession>A0ABM5SJ71</accession>
<comment type="cofactor">
    <cofactor evidence="1">
        <name>Zn(2+)</name>
        <dbReference type="ChEBI" id="CHEBI:29105"/>
    </cofactor>
</comment>
<keyword evidence="6" id="KW-1185">Reference proteome</keyword>